<dbReference type="CDD" id="cd16341">
    <property type="entry name" value="FdhE"/>
    <property type="match status" value="1"/>
</dbReference>
<feature type="domain" description="FdhE C-terminal" evidence="2">
    <location>
        <begin position="203"/>
        <end position="276"/>
    </location>
</feature>
<dbReference type="InterPro" id="IPR024064">
    <property type="entry name" value="FdhE-like_sf"/>
</dbReference>
<reference evidence="3" key="1">
    <citation type="submission" date="2022-06" db="EMBL/GenBank/DDBJ databases">
        <title>CFH 74404 Thermomicrobiaceae sp.</title>
        <authorList>
            <person name="Ming H."/>
            <person name="Li W.-J."/>
            <person name="Zhao Z."/>
        </authorList>
    </citation>
    <scope>NUCLEOTIDE SEQUENCE</scope>
    <source>
        <strain evidence="3">CFH 74404</strain>
    </source>
</reference>
<name>A0AA41WH03_9BACT</name>
<organism evidence="3 4">
    <name type="scientific">Thermalbibacter longus</name>
    <dbReference type="NCBI Taxonomy" id="2951981"/>
    <lineage>
        <taxon>Bacteria</taxon>
        <taxon>Pseudomonadati</taxon>
        <taxon>Thermomicrobiota</taxon>
        <taxon>Thermomicrobia</taxon>
        <taxon>Thermomicrobiales</taxon>
        <taxon>Thermomicrobiaceae</taxon>
        <taxon>Thermalbibacter</taxon>
    </lineage>
</organism>
<gene>
    <name evidence="3" type="ORF">NET02_12335</name>
</gene>
<dbReference type="GO" id="GO:0005829">
    <property type="term" value="C:cytosol"/>
    <property type="evidence" value="ECO:0007669"/>
    <property type="project" value="TreeGrafter"/>
</dbReference>
<dbReference type="EMBL" id="JAMSLR010000009">
    <property type="protein sequence ID" value="MCM8749938.1"/>
    <property type="molecule type" value="Genomic_DNA"/>
</dbReference>
<dbReference type="SUPFAM" id="SSF144020">
    <property type="entry name" value="FdhE-like"/>
    <property type="match status" value="1"/>
</dbReference>
<dbReference type="PANTHER" id="PTHR37689:SF1">
    <property type="entry name" value="PROTEIN FDHE"/>
    <property type="match status" value="1"/>
</dbReference>
<dbReference type="Pfam" id="PF24860">
    <property type="entry name" value="FdhE_C"/>
    <property type="match status" value="1"/>
</dbReference>
<comment type="caution">
    <text evidence="3">The sequence shown here is derived from an EMBL/GenBank/DDBJ whole genome shotgun (WGS) entry which is preliminary data.</text>
</comment>
<dbReference type="AlphaFoldDB" id="A0AA41WH03"/>
<proteinExistence type="predicted"/>
<dbReference type="GO" id="GO:0051604">
    <property type="term" value="P:protein maturation"/>
    <property type="evidence" value="ECO:0007669"/>
    <property type="project" value="TreeGrafter"/>
</dbReference>
<dbReference type="InterPro" id="IPR006452">
    <property type="entry name" value="Formate_DH_accessory"/>
</dbReference>
<keyword evidence="1" id="KW-0963">Cytoplasm</keyword>
<dbReference type="GO" id="GO:0008199">
    <property type="term" value="F:ferric iron binding"/>
    <property type="evidence" value="ECO:0007669"/>
    <property type="project" value="TreeGrafter"/>
</dbReference>
<dbReference type="PANTHER" id="PTHR37689">
    <property type="entry name" value="PROTEIN FDHE"/>
    <property type="match status" value="1"/>
</dbReference>
<evidence type="ECO:0000259" key="2">
    <source>
        <dbReference type="Pfam" id="PF24860"/>
    </source>
</evidence>
<evidence type="ECO:0000256" key="1">
    <source>
        <dbReference type="ARBA" id="ARBA00022490"/>
    </source>
</evidence>
<evidence type="ECO:0000313" key="3">
    <source>
        <dbReference type="EMBL" id="MCM8749938.1"/>
    </source>
</evidence>
<sequence length="292" mass="32148">MSGTSLHRFEALAQEDEVAAPLARLYAAALRSAADPAWESAVAIDFQVPPYGASRPPLLHERAIGVESARLTFVLEELARVVASQSVEGGQELWAAVTGGRLDAVALLAASIAHREVELERLAVQSGVPASLLTVVGQALALPVLVTCGRRARELVRQLEWRAGYCPVCGAWPALAELRGLERSRWLRCGRCASEWPYPHQECPFCGNADHHALRYLAEEGKQDTQRVEVCERCRGYLKTFSTITTWSLGDLLLQDLMTVELDLVALDREYQRPGPLGFPLDTRVVPRDREA</sequence>
<evidence type="ECO:0000313" key="4">
    <source>
        <dbReference type="Proteomes" id="UP001165306"/>
    </source>
</evidence>
<dbReference type="Gene3D" id="3.90.1670.10">
    <property type="entry name" value="FdhE-like domain"/>
    <property type="match status" value="1"/>
</dbReference>
<protein>
    <submittedName>
        <fullName evidence="3">Formate dehydrogenase accessory protein FdhE</fullName>
    </submittedName>
</protein>
<dbReference type="InterPro" id="IPR056796">
    <property type="entry name" value="FdhE_C"/>
</dbReference>
<keyword evidence="4" id="KW-1185">Reference proteome</keyword>
<dbReference type="RefSeq" id="WP_284057724.1">
    <property type="nucleotide sequence ID" value="NZ_JAMSLR010000009.1"/>
</dbReference>
<dbReference type="Proteomes" id="UP001165306">
    <property type="component" value="Unassembled WGS sequence"/>
</dbReference>
<accession>A0AA41WH03</accession>